<keyword evidence="8" id="KW-0969">Cilium</keyword>
<evidence type="ECO:0000256" key="9">
    <source>
        <dbReference type="ARBA" id="ARBA00023212"/>
    </source>
</evidence>
<evidence type="ECO:0000256" key="4">
    <source>
        <dbReference type="ARBA" id="ARBA00014813"/>
    </source>
</evidence>
<dbReference type="PANTHER" id="PTHR19265">
    <property type="entry name" value="MEIOSIS-SPECIFIC NUCLEAR STRUCTURAL PROTEIN 1"/>
    <property type="match status" value="1"/>
</dbReference>
<evidence type="ECO:0000256" key="11">
    <source>
        <dbReference type="ARBA" id="ARBA00023254"/>
    </source>
</evidence>
<evidence type="ECO:0000256" key="12">
    <source>
        <dbReference type="ARBA" id="ARBA00023273"/>
    </source>
</evidence>
<feature type="non-terminal residue" evidence="16">
    <location>
        <position position="1"/>
    </location>
</feature>
<evidence type="ECO:0000256" key="3">
    <source>
        <dbReference type="ARBA" id="ARBA00009158"/>
    </source>
</evidence>
<evidence type="ECO:0000313" key="16">
    <source>
        <dbReference type="EMBL" id="GFR08458.1"/>
    </source>
</evidence>
<dbReference type="Pfam" id="PF13868">
    <property type="entry name" value="TPH"/>
    <property type="match status" value="1"/>
</dbReference>
<evidence type="ECO:0000256" key="1">
    <source>
        <dbReference type="ARBA" id="ARBA00004123"/>
    </source>
</evidence>
<dbReference type="GO" id="GO:0005634">
    <property type="term" value="C:nucleus"/>
    <property type="evidence" value="ECO:0007669"/>
    <property type="project" value="UniProtKB-SubCell"/>
</dbReference>
<keyword evidence="7 14" id="KW-0175">Coiled coil</keyword>
<proteinExistence type="inferred from homology"/>
<organism evidence="16 17">
    <name type="scientific">Trichonephila clavata</name>
    <name type="common">Joro spider</name>
    <name type="synonym">Nephila clavata</name>
    <dbReference type="NCBI Taxonomy" id="2740835"/>
    <lineage>
        <taxon>Eukaryota</taxon>
        <taxon>Metazoa</taxon>
        <taxon>Ecdysozoa</taxon>
        <taxon>Arthropoda</taxon>
        <taxon>Chelicerata</taxon>
        <taxon>Arachnida</taxon>
        <taxon>Araneae</taxon>
        <taxon>Araneomorphae</taxon>
        <taxon>Entelegynae</taxon>
        <taxon>Araneoidea</taxon>
        <taxon>Nephilidae</taxon>
        <taxon>Trichonephila</taxon>
    </lineage>
</organism>
<reference evidence="16" key="1">
    <citation type="submission" date="2020-07" db="EMBL/GenBank/DDBJ databases">
        <title>Multicomponent nature underlies the extraordinary mechanical properties of spider dragline silk.</title>
        <authorList>
            <person name="Kono N."/>
            <person name="Nakamura H."/>
            <person name="Mori M."/>
            <person name="Yoshida Y."/>
            <person name="Ohtoshi R."/>
            <person name="Malay A.D."/>
            <person name="Moran D.A.P."/>
            <person name="Tomita M."/>
            <person name="Numata K."/>
            <person name="Arakawa K."/>
        </authorList>
    </citation>
    <scope>NUCLEOTIDE SEQUENCE</scope>
</reference>
<keyword evidence="17" id="KW-1185">Reference proteome</keyword>
<dbReference type="Proteomes" id="UP000887116">
    <property type="component" value="Unassembled WGS sequence"/>
</dbReference>
<evidence type="ECO:0000256" key="10">
    <source>
        <dbReference type="ARBA" id="ARBA00023242"/>
    </source>
</evidence>
<evidence type="ECO:0000256" key="14">
    <source>
        <dbReference type="SAM" id="Coils"/>
    </source>
</evidence>
<evidence type="ECO:0000256" key="7">
    <source>
        <dbReference type="ARBA" id="ARBA00023054"/>
    </source>
</evidence>
<keyword evidence="12" id="KW-0966">Cell projection</keyword>
<keyword evidence="5" id="KW-0963">Cytoplasm</keyword>
<dbReference type="AlphaFoldDB" id="A0A8X6GPK4"/>
<protein>
    <recommendedName>
        <fullName evidence="4">Meiosis-specific nuclear structural protein 1</fullName>
    </recommendedName>
</protein>
<evidence type="ECO:0000256" key="5">
    <source>
        <dbReference type="ARBA" id="ARBA00022490"/>
    </source>
</evidence>
<evidence type="ECO:0000256" key="2">
    <source>
        <dbReference type="ARBA" id="ARBA00004611"/>
    </source>
</evidence>
<feature type="domain" description="Trichohyalin-plectin-homology" evidence="15">
    <location>
        <begin position="15"/>
        <end position="254"/>
    </location>
</feature>
<dbReference type="InterPro" id="IPR026504">
    <property type="entry name" value="MNS1"/>
</dbReference>
<evidence type="ECO:0000256" key="8">
    <source>
        <dbReference type="ARBA" id="ARBA00023069"/>
    </source>
</evidence>
<dbReference type="GO" id="GO:0051321">
    <property type="term" value="P:meiotic cell cycle"/>
    <property type="evidence" value="ECO:0007669"/>
    <property type="project" value="UniProtKB-KW"/>
</dbReference>
<keyword evidence="11" id="KW-0469">Meiosis</keyword>
<dbReference type="OrthoDB" id="197839at2759"/>
<feature type="coiled-coil region" evidence="14">
    <location>
        <begin position="20"/>
        <end position="169"/>
    </location>
</feature>
<evidence type="ECO:0000313" key="17">
    <source>
        <dbReference type="Proteomes" id="UP000887116"/>
    </source>
</evidence>
<keyword evidence="6" id="KW-0282">Flagellum</keyword>
<comment type="subcellular location">
    <subcellularLocation>
        <location evidence="2">Cytoplasm</location>
        <location evidence="2">Cytoskeleton</location>
        <location evidence="2">Flagellum axoneme</location>
    </subcellularLocation>
    <subcellularLocation>
        <location evidence="1">Nucleus</location>
    </subcellularLocation>
</comment>
<comment type="similarity">
    <text evidence="3">Belongs to the MNS1 family.</text>
</comment>
<accession>A0A8X6GPK4</accession>
<comment type="function">
    <text evidence="13">Microtubule inner protein (MIP) part of the dynein-decorated doublet microtubules (DMTs) in cilia axoneme, which is required for motile cilia beating. May play a role in the control of meiotic division and germ cell differentiation through regulation of pairing and recombination during meiosis. Required for sperm flagella assembly. May play a role in the assembly and function of the outer dynein arm-docking complex (ODA-DC). ODA-DC mediates outer dynein arms (ODA) binding onto the axonemal doublet microtubules.</text>
</comment>
<sequence length="280" mass="34342">MLLMNIKKLRKNFWNKLKKIKRWIKDQKELQKQAQELQAERDKIRLQEKRKDMAQDLKADEYRKAQEFRAKQLEEKRQLTTEQRIQLQEELLSDLEKIYSEKLKRDTLRTELAVEEKDAQERAKEHETESKRIKVRDDLQKLYDMQLYVKKQKQELQRKEEELYRQNLMTKLYEEDKLELMSKQKQHQKKLEHMRIAQAMIEESRRKKAAEKAREMADKKYQEELESERIKMVKQEKMRFLKNHANELLGYLPKGIFESDQAIEELGDDFKKFYFHKGCN</sequence>
<dbReference type="InterPro" id="IPR043597">
    <property type="entry name" value="TPH_dom"/>
</dbReference>
<evidence type="ECO:0000256" key="13">
    <source>
        <dbReference type="ARBA" id="ARBA00046114"/>
    </source>
</evidence>
<keyword evidence="10" id="KW-0539">Nucleus</keyword>
<evidence type="ECO:0000256" key="6">
    <source>
        <dbReference type="ARBA" id="ARBA00022846"/>
    </source>
</evidence>
<dbReference type="PANTHER" id="PTHR19265:SF0">
    <property type="entry name" value="MEIOSIS-SPECIFIC NUCLEAR STRUCTURAL PROTEIN 1"/>
    <property type="match status" value="1"/>
</dbReference>
<keyword evidence="9" id="KW-0206">Cytoskeleton</keyword>
<evidence type="ECO:0000259" key="15">
    <source>
        <dbReference type="Pfam" id="PF13868"/>
    </source>
</evidence>
<gene>
    <name evidence="16" type="primary">AVEN_161563_1</name>
    <name evidence="16" type="ORF">TNCT_179511</name>
</gene>
<comment type="caution">
    <text evidence="16">The sequence shown here is derived from an EMBL/GenBank/DDBJ whole genome shotgun (WGS) entry which is preliminary data.</text>
</comment>
<name>A0A8X6GPK4_TRICU</name>
<dbReference type="EMBL" id="BMAO01026311">
    <property type="protein sequence ID" value="GFR08458.1"/>
    <property type="molecule type" value="Genomic_DNA"/>
</dbReference>